<evidence type="ECO:0000256" key="2">
    <source>
        <dbReference type="SAM" id="Phobius"/>
    </source>
</evidence>
<feature type="region of interest" description="Disordered" evidence="1">
    <location>
        <begin position="37"/>
        <end position="86"/>
    </location>
</feature>
<keyword evidence="2" id="KW-0472">Membrane</keyword>
<organism evidence="3 4">
    <name type="scientific">Moraxella equi</name>
    <dbReference type="NCBI Taxonomy" id="60442"/>
    <lineage>
        <taxon>Bacteria</taxon>
        <taxon>Pseudomonadati</taxon>
        <taxon>Pseudomonadota</taxon>
        <taxon>Gammaproteobacteria</taxon>
        <taxon>Moraxellales</taxon>
        <taxon>Moraxellaceae</taxon>
        <taxon>Moraxella</taxon>
    </lineage>
</organism>
<dbReference type="Pfam" id="PF11906">
    <property type="entry name" value="DUF3426"/>
    <property type="match status" value="1"/>
</dbReference>
<feature type="transmembrane region" description="Helical" evidence="2">
    <location>
        <begin position="217"/>
        <end position="237"/>
    </location>
</feature>
<keyword evidence="2" id="KW-0812">Transmembrane</keyword>
<sequence length="360" mass="39285">MPAAKLGDLNARAKCGKCQQVFFLNANLVTVSTPQTTATAHQTSKPQSSPAPRVVPTQSHSNPTATQFEQDSSSITPKRVKRTKSTPTEDMIHDEMDGIEENKPKAVVDVSFSDDELDNFLKDNISFAPTVTKSTKDEMSDSEDEAWINNLLDDNSSITVNSQVTNSASPIIKDVDLNTIIPSAKPKQKKPVSIKKIQPNKPTAQQIATKKPIITQLFWLIGCLLMLGLLAVQYALFNIEKITKNPETANLANAVCNIISCNIPSADLGSLEINSVLQNQTDVVINITNKSSTEQLFPYLLVQLQDDNGRVVADFVADTKDYLSESQTTILANQSKRIMLSATSTLNASSVTVTPFYQSP</sequence>
<name>A0A378QQ65_9GAMM</name>
<dbReference type="Proteomes" id="UP000254618">
    <property type="component" value="Unassembled WGS sequence"/>
</dbReference>
<dbReference type="InterPro" id="IPR021834">
    <property type="entry name" value="DUF3426"/>
</dbReference>
<evidence type="ECO:0000256" key="1">
    <source>
        <dbReference type="SAM" id="MobiDB-lite"/>
    </source>
</evidence>
<evidence type="ECO:0000313" key="4">
    <source>
        <dbReference type="Proteomes" id="UP000254618"/>
    </source>
</evidence>
<evidence type="ECO:0000313" key="3">
    <source>
        <dbReference type="EMBL" id="STZ02434.1"/>
    </source>
</evidence>
<dbReference type="EMBL" id="UGQF01000001">
    <property type="protein sequence ID" value="STZ02434.1"/>
    <property type="molecule type" value="Genomic_DNA"/>
</dbReference>
<protein>
    <submittedName>
        <fullName evidence="3">Protein of uncharacterized function (DUF3426)</fullName>
    </submittedName>
</protein>
<keyword evidence="2" id="KW-1133">Transmembrane helix</keyword>
<gene>
    <name evidence="3" type="ORF">NCTC11012_00659</name>
</gene>
<dbReference type="AlphaFoldDB" id="A0A378QQ65"/>
<accession>A0A378QQ65</accession>
<reference evidence="3 4" key="1">
    <citation type="submission" date="2018-06" db="EMBL/GenBank/DDBJ databases">
        <authorList>
            <consortium name="Pathogen Informatics"/>
            <person name="Doyle S."/>
        </authorList>
    </citation>
    <scope>NUCLEOTIDE SEQUENCE [LARGE SCALE GENOMIC DNA]</scope>
    <source>
        <strain evidence="3 4">NCTC11012</strain>
    </source>
</reference>
<feature type="compositionally biased region" description="Polar residues" evidence="1">
    <location>
        <begin position="37"/>
        <end position="76"/>
    </location>
</feature>
<proteinExistence type="predicted"/>